<dbReference type="SUPFAM" id="SSF53383">
    <property type="entry name" value="PLP-dependent transferases"/>
    <property type="match status" value="1"/>
</dbReference>
<dbReference type="Pfam" id="PF00202">
    <property type="entry name" value="Aminotran_3"/>
    <property type="match status" value="1"/>
</dbReference>
<dbReference type="PIRSF" id="PIRSF000521">
    <property type="entry name" value="Transaminase_4ab_Lys_Orn"/>
    <property type="match status" value="1"/>
</dbReference>
<sequence>MPDQDILALNAFDPRAATAIGQAVERRLRSFGAGSVLFYQEPIEMVRAEGVWLHAADGRHYLDVYNNVPSVGHCHPRVVEAVRRQVGTLNIHTRYLNAVVDAYAERLLATLPAAIDNLVLTCTGSEANDLALRVARAATGGQGFVVTRTAYHGNTAAVTDISPASRPGRPLAPHVRAVAPPDLYRAPDPGARLAAAVAEAAADLKQRGLGFAGFIADSVFSSDGVHVDPVGLLGPVVEAVRAASGLFIADEVQPGFGRTGAALWGFARHGVVPDIVTLGKPMGNGFPMGGMALNADLLAAFNAEDKYFNTFGGNPVAAAAGLAVLDVIRDEGLIDNARAVGDHLLQGLREIANAHVAIGDVRGAGLFIGLELVADREARTPAPAIATAVIEGLRREGILIGAAGPHGSTLKIRPPLCFSRDNADRVVEACDTVLRGLPVG</sequence>
<name>A0ABU0J0B1_9HYPH</name>
<comment type="cofactor">
    <cofactor evidence="1">
        <name>pyridoxal 5'-phosphate</name>
        <dbReference type="ChEBI" id="CHEBI:597326"/>
    </cofactor>
</comment>
<evidence type="ECO:0000256" key="3">
    <source>
        <dbReference type="ARBA" id="ARBA00022898"/>
    </source>
</evidence>
<keyword evidence="3 4" id="KW-0663">Pyridoxal phosphate</keyword>
<keyword evidence="6" id="KW-1185">Reference proteome</keyword>
<dbReference type="Proteomes" id="UP001242480">
    <property type="component" value="Unassembled WGS sequence"/>
</dbReference>
<dbReference type="CDD" id="cd00610">
    <property type="entry name" value="OAT_like"/>
    <property type="match status" value="1"/>
</dbReference>
<dbReference type="InterPro" id="IPR015424">
    <property type="entry name" value="PyrdxlP-dep_Trfase"/>
</dbReference>
<reference evidence="5 6" key="1">
    <citation type="submission" date="2023-07" db="EMBL/GenBank/DDBJ databases">
        <title>Genomic Encyclopedia of Type Strains, Phase IV (KMG-IV): sequencing the most valuable type-strain genomes for metagenomic binning, comparative biology and taxonomic classification.</title>
        <authorList>
            <person name="Goeker M."/>
        </authorList>
    </citation>
    <scope>NUCLEOTIDE SEQUENCE [LARGE SCALE GENOMIC DNA]</scope>
    <source>
        <strain evidence="5 6">DSM 19619</strain>
    </source>
</reference>
<organism evidence="5 6">
    <name type="scientific">Labrys wisconsinensis</name>
    <dbReference type="NCBI Taxonomy" id="425677"/>
    <lineage>
        <taxon>Bacteria</taxon>
        <taxon>Pseudomonadati</taxon>
        <taxon>Pseudomonadota</taxon>
        <taxon>Alphaproteobacteria</taxon>
        <taxon>Hyphomicrobiales</taxon>
        <taxon>Xanthobacteraceae</taxon>
        <taxon>Labrys</taxon>
    </lineage>
</organism>
<dbReference type="InterPro" id="IPR015421">
    <property type="entry name" value="PyrdxlP-dep_Trfase_major"/>
</dbReference>
<evidence type="ECO:0000313" key="5">
    <source>
        <dbReference type="EMBL" id="MDQ0467709.1"/>
    </source>
</evidence>
<dbReference type="EMBL" id="JAUSVX010000001">
    <property type="protein sequence ID" value="MDQ0467709.1"/>
    <property type="molecule type" value="Genomic_DNA"/>
</dbReference>
<dbReference type="RefSeq" id="WP_307267734.1">
    <property type="nucleotide sequence ID" value="NZ_JAUSVX010000001.1"/>
</dbReference>
<dbReference type="InterPro" id="IPR015422">
    <property type="entry name" value="PyrdxlP-dep_Trfase_small"/>
</dbReference>
<dbReference type="InterPro" id="IPR005814">
    <property type="entry name" value="Aminotrans_3"/>
</dbReference>
<dbReference type="Gene3D" id="3.90.1150.10">
    <property type="entry name" value="Aspartate Aminotransferase, domain 1"/>
    <property type="match status" value="1"/>
</dbReference>
<gene>
    <name evidence="5" type="ORF">QO011_000704</name>
</gene>
<dbReference type="PROSITE" id="PS00600">
    <property type="entry name" value="AA_TRANSFER_CLASS_3"/>
    <property type="match status" value="1"/>
</dbReference>
<proteinExistence type="inferred from homology"/>
<protein>
    <submittedName>
        <fullName evidence="5">4-aminobutyrate aminotransferase-like enzyme</fullName>
    </submittedName>
</protein>
<dbReference type="PANTHER" id="PTHR45688:SF13">
    <property type="entry name" value="ALANINE--GLYOXYLATE AMINOTRANSFERASE 2-LIKE"/>
    <property type="match status" value="1"/>
</dbReference>
<comment type="similarity">
    <text evidence="2 4">Belongs to the class-III pyridoxal-phosphate-dependent aminotransferase family.</text>
</comment>
<evidence type="ECO:0000313" key="6">
    <source>
        <dbReference type="Proteomes" id="UP001242480"/>
    </source>
</evidence>
<evidence type="ECO:0000256" key="4">
    <source>
        <dbReference type="RuleBase" id="RU003560"/>
    </source>
</evidence>
<accession>A0ABU0J0B1</accession>
<dbReference type="InterPro" id="IPR049704">
    <property type="entry name" value="Aminotrans_3_PPA_site"/>
</dbReference>
<dbReference type="PANTHER" id="PTHR45688">
    <property type="match status" value="1"/>
</dbReference>
<dbReference type="Gene3D" id="3.40.640.10">
    <property type="entry name" value="Type I PLP-dependent aspartate aminotransferase-like (Major domain)"/>
    <property type="match status" value="1"/>
</dbReference>
<comment type="caution">
    <text evidence="5">The sequence shown here is derived from an EMBL/GenBank/DDBJ whole genome shotgun (WGS) entry which is preliminary data.</text>
</comment>
<evidence type="ECO:0000256" key="1">
    <source>
        <dbReference type="ARBA" id="ARBA00001933"/>
    </source>
</evidence>
<evidence type="ECO:0000256" key="2">
    <source>
        <dbReference type="ARBA" id="ARBA00008954"/>
    </source>
</evidence>